<name>A0A2Z7CH76_9LAMI</name>
<evidence type="ECO:0000313" key="2">
    <source>
        <dbReference type="EMBL" id="KZV43989.1"/>
    </source>
</evidence>
<reference evidence="2 3" key="1">
    <citation type="journal article" date="2015" name="Proc. Natl. Acad. Sci. U.S.A.">
        <title>The resurrection genome of Boea hygrometrica: A blueprint for survival of dehydration.</title>
        <authorList>
            <person name="Xiao L."/>
            <person name="Yang G."/>
            <person name="Zhang L."/>
            <person name="Yang X."/>
            <person name="Zhao S."/>
            <person name="Ji Z."/>
            <person name="Zhou Q."/>
            <person name="Hu M."/>
            <person name="Wang Y."/>
            <person name="Chen M."/>
            <person name="Xu Y."/>
            <person name="Jin H."/>
            <person name="Xiao X."/>
            <person name="Hu G."/>
            <person name="Bao F."/>
            <person name="Hu Y."/>
            <person name="Wan P."/>
            <person name="Li L."/>
            <person name="Deng X."/>
            <person name="Kuang T."/>
            <person name="Xiang C."/>
            <person name="Zhu J.K."/>
            <person name="Oliver M.J."/>
            <person name="He Y."/>
        </authorList>
    </citation>
    <scope>NUCLEOTIDE SEQUENCE [LARGE SCALE GENOMIC DNA]</scope>
    <source>
        <strain evidence="3">cv. XS01</strain>
    </source>
</reference>
<keyword evidence="3" id="KW-1185">Reference proteome</keyword>
<dbReference type="AlphaFoldDB" id="A0A2Z7CH76"/>
<dbReference type="Proteomes" id="UP000250235">
    <property type="component" value="Unassembled WGS sequence"/>
</dbReference>
<feature type="compositionally biased region" description="Polar residues" evidence="1">
    <location>
        <begin position="73"/>
        <end position="110"/>
    </location>
</feature>
<protein>
    <submittedName>
        <fullName evidence="2">Uncharacterized protein</fullName>
    </submittedName>
</protein>
<sequence>MRAAAPCDDTNSTPLDLPDPVRTGALIPRLDIQAQDIPWLNISIHKYISGTQGWDLPADVPLGPTGLPEESAKANTDQSSPKTGKINEANNSAGNSNLKGASTPRTTKSAGGNHRSVIFRCDKQPTIIVQWYSDATTQSATTSMIALDLSGATTQLANKNASSIRKSIKFRLNIQSYSESQSLKSGRYLRSGRHLNLSANSDLTLLHYPRSQSLNELALKSASKQTDLARRSRFEAVSSKDDVSFISRQQAVISNYDVSNISRQPDGSAIVTSAYLLKMQKIEKRGC</sequence>
<proteinExistence type="predicted"/>
<feature type="region of interest" description="Disordered" evidence="1">
    <location>
        <begin position="1"/>
        <end position="21"/>
    </location>
</feature>
<feature type="region of interest" description="Disordered" evidence="1">
    <location>
        <begin position="59"/>
        <end position="113"/>
    </location>
</feature>
<dbReference type="EMBL" id="KQ997554">
    <property type="protein sequence ID" value="KZV43989.1"/>
    <property type="molecule type" value="Genomic_DNA"/>
</dbReference>
<gene>
    <name evidence="2" type="ORF">F511_27036</name>
</gene>
<organism evidence="2 3">
    <name type="scientific">Dorcoceras hygrometricum</name>
    <dbReference type="NCBI Taxonomy" id="472368"/>
    <lineage>
        <taxon>Eukaryota</taxon>
        <taxon>Viridiplantae</taxon>
        <taxon>Streptophyta</taxon>
        <taxon>Embryophyta</taxon>
        <taxon>Tracheophyta</taxon>
        <taxon>Spermatophyta</taxon>
        <taxon>Magnoliopsida</taxon>
        <taxon>eudicotyledons</taxon>
        <taxon>Gunneridae</taxon>
        <taxon>Pentapetalae</taxon>
        <taxon>asterids</taxon>
        <taxon>lamiids</taxon>
        <taxon>Lamiales</taxon>
        <taxon>Gesneriaceae</taxon>
        <taxon>Didymocarpoideae</taxon>
        <taxon>Trichosporeae</taxon>
        <taxon>Loxocarpinae</taxon>
        <taxon>Dorcoceras</taxon>
    </lineage>
</organism>
<accession>A0A2Z7CH76</accession>
<evidence type="ECO:0000313" key="3">
    <source>
        <dbReference type="Proteomes" id="UP000250235"/>
    </source>
</evidence>
<evidence type="ECO:0000256" key="1">
    <source>
        <dbReference type="SAM" id="MobiDB-lite"/>
    </source>
</evidence>